<comment type="caution">
    <text evidence="2">The sequence shown here is derived from an EMBL/GenBank/DDBJ whole genome shotgun (WGS) entry which is preliminary data.</text>
</comment>
<dbReference type="Proteomes" id="UP001558613">
    <property type="component" value="Unassembled WGS sequence"/>
</dbReference>
<reference evidence="2 3" key="1">
    <citation type="submission" date="2023-09" db="EMBL/GenBank/DDBJ databases">
        <authorList>
            <person name="Wang M."/>
        </authorList>
    </citation>
    <scope>NUCLEOTIDE SEQUENCE [LARGE SCALE GENOMIC DNA]</scope>
    <source>
        <strain evidence="2">GT-2023</strain>
        <tissue evidence="2">Liver</tissue>
    </source>
</reference>
<proteinExistence type="predicted"/>
<sequence length="94" mass="10438">MRRLSTNDSREERELVHNKISEKQTNSNIVTGERKKEKRSSLHLPMSHCIPVSGGNSAKTQSDICFASRSSPSTSRECEGSGRLCVGRRCATDE</sequence>
<dbReference type="EMBL" id="JAYMGO010000010">
    <property type="protein sequence ID" value="KAL1266168.1"/>
    <property type="molecule type" value="Genomic_DNA"/>
</dbReference>
<evidence type="ECO:0000313" key="3">
    <source>
        <dbReference type="Proteomes" id="UP001558613"/>
    </source>
</evidence>
<accession>A0ABR3MNH1</accession>
<protein>
    <submittedName>
        <fullName evidence="2">Uncharacterized protein</fullName>
    </submittedName>
</protein>
<evidence type="ECO:0000256" key="1">
    <source>
        <dbReference type="SAM" id="MobiDB-lite"/>
    </source>
</evidence>
<organism evidence="2 3">
    <name type="scientific">Cirrhinus molitorella</name>
    <name type="common">mud carp</name>
    <dbReference type="NCBI Taxonomy" id="172907"/>
    <lineage>
        <taxon>Eukaryota</taxon>
        <taxon>Metazoa</taxon>
        <taxon>Chordata</taxon>
        <taxon>Craniata</taxon>
        <taxon>Vertebrata</taxon>
        <taxon>Euteleostomi</taxon>
        <taxon>Actinopterygii</taxon>
        <taxon>Neopterygii</taxon>
        <taxon>Teleostei</taxon>
        <taxon>Ostariophysi</taxon>
        <taxon>Cypriniformes</taxon>
        <taxon>Cyprinidae</taxon>
        <taxon>Labeoninae</taxon>
        <taxon>Labeonini</taxon>
        <taxon>Cirrhinus</taxon>
    </lineage>
</organism>
<feature type="region of interest" description="Disordered" evidence="1">
    <location>
        <begin position="1"/>
        <end position="61"/>
    </location>
</feature>
<keyword evidence="3" id="KW-1185">Reference proteome</keyword>
<name>A0ABR3MNH1_9TELE</name>
<feature type="compositionally biased region" description="Basic and acidic residues" evidence="1">
    <location>
        <begin position="8"/>
        <end position="22"/>
    </location>
</feature>
<gene>
    <name evidence="2" type="ORF">QQF64_001843</name>
</gene>
<evidence type="ECO:0000313" key="2">
    <source>
        <dbReference type="EMBL" id="KAL1266168.1"/>
    </source>
</evidence>